<dbReference type="InterPro" id="IPR013783">
    <property type="entry name" value="Ig-like_fold"/>
</dbReference>
<gene>
    <name evidence="3" type="ORF">M2J83_20610</name>
</gene>
<dbReference type="Proteomes" id="UP001211866">
    <property type="component" value="Chromosome"/>
</dbReference>
<dbReference type="EMBL" id="CP096916">
    <property type="protein sequence ID" value="WBM38162.1"/>
    <property type="molecule type" value="Genomic_DNA"/>
</dbReference>
<dbReference type="InterPro" id="IPR047777">
    <property type="entry name" value="LapA-like_RM"/>
</dbReference>
<dbReference type="RefSeq" id="WP_270117890.1">
    <property type="nucleotide sequence ID" value="NZ_CP096916.1"/>
</dbReference>
<dbReference type="InterPro" id="IPR049826">
    <property type="entry name" value="Ig-like_ice"/>
</dbReference>
<proteinExistence type="predicted"/>
<feature type="region of interest" description="Disordered" evidence="1">
    <location>
        <begin position="209"/>
        <end position="233"/>
    </location>
</feature>
<organism evidence="3 4">
    <name type="scientific">Alcaligenes faecalis</name>
    <dbReference type="NCBI Taxonomy" id="511"/>
    <lineage>
        <taxon>Bacteria</taxon>
        <taxon>Pseudomonadati</taxon>
        <taxon>Pseudomonadota</taxon>
        <taxon>Betaproteobacteria</taxon>
        <taxon>Burkholderiales</taxon>
        <taxon>Alcaligenaceae</taxon>
        <taxon>Alcaligenes</taxon>
    </lineage>
</organism>
<dbReference type="NCBIfam" id="NF012196">
    <property type="entry name" value="Ig_like_ice"/>
    <property type="match status" value="10"/>
</dbReference>
<dbReference type="InterPro" id="IPR044048">
    <property type="entry name" value="Big_12"/>
</dbReference>
<dbReference type="Pfam" id="PF19078">
    <property type="entry name" value="Big_12"/>
    <property type="match status" value="1"/>
</dbReference>
<keyword evidence="4" id="KW-1185">Reference proteome</keyword>
<dbReference type="Gene3D" id="2.60.40.10">
    <property type="entry name" value="Immunoglobulins"/>
    <property type="match status" value="10"/>
</dbReference>
<evidence type="ECO:0000313" key="3">
    <source>
        <dbReference type="EMBL" id="WBM38162.1"/>
    </source>
</evidence>
<evidence type="ECO:0000256" key="1">
    <source>
        <dbReference type="SAM" id="MobiDB-lite"/>
    </source>
</evidence>
<sequence length="1301" mass="134228">MALDTVLVTRVEGTAWIRTADGSKVAVKEGMRVPVNAEIITETGASVELEIPGSPSMTISDNRSFLVSGDIAETDVDPVAAALANPNDPAITAVLAALEAGDDPFSQLDPTAAVLTGGGEGGGSSFTRLVSIVETTRPLALEYPRPGVPTVENVRLGGYSGTGEEEAGPLVPPSVTVKINDDGTVTFTFTEVPFGFDIEDIEVTGGGRIEGLTPDNKDPKTWTGTLVPPPNYEGEITVKVPDGSYTNEVGTPGNGGEDTTTVDTLPPEAEITIDSITEDGVINKEESEGDVTITGTVGKDVKPGDKVTVTIGGKEYETTVNPDGKTWSVDVPGSELVNNDKVEAKVTTTDDAGNTTTATDEKPYDVDVTPPEAEIKIDPITGDDVINKDESGGDVTITGTVGKDVKPGDKVSVTVGGKEYETTVNPDGKTWSVDVPGSELVNNDKVEAKVTTTDDAGNTTTATDEKPYDVDVTPPEAEIKIDPITGDDVINKDESGGDVTITGTVGKDVKPGDKVTVTVGGKEYETTVNPDGKTWNVDVPGSELVNNDKVEAKVTTTDDAGNTTTATDEKPYDVDVTPPEADITINVIAEDDVVNKAESEADVVISGTVGKDVKAGDTVTITIGGKEFTTTVNTDGKTWNLNVPGVDLLGNAKVEAKVTTEDEAGNSASANAERPYDVDTDLPEAEIAINVIAEDDVINKAESQGDVTVSGSVGKDVKAGDIVTVTVNGKDYTTTVNADGKTWNVDVPGAELAADSNVHAKVETEDAAGNPASAEADRGYGVDTDLPEAAITIDTIAGDDVINQAESESDVTITGTVGKDVKAGDTVTVTVNGKDYTTTVNADGKTWNVDVPGTELAQDSNVHAKVETEDAAGNPASAEADRGYGVDTDLPEAAITIDTIADDDVINKAESESDVTITGTVGKDVKAGDTVTVTVNGKDYTTTVNADGKTWNVDVPGTELAQDSNVHAKVETEDAAGNPASAEADRGYGVDTDLPEAAITIDTIAGDDVINKAESESDVTITGTVGKDVKAGDTVTVTVNGKDYTTTVNADGKTWNVDVPGAELAADSNVHAKVETEDAAGNPASAEADRGYVVDTDLPEAEIAINVIAEDDVINKAESESDVTITGTVGKDVKAGDAVTVTVNGKDYTTTVNADGKTWNVDVPGTELAQDSNVHAKVETEDAAGNPASAEADRGYGVDTDLPEAAITIDTIAGDDVINQAESESDVTITGTVGKDVKAGDTVTVTVNGKDYTTTVNADGKTWNVDVPGTELAQDSNVHAKVETEDAAGNPPALKLTVATV</sequence>
<name>A0ABY7N605_ALCFA</name>
<accession>A0ABY7N605</accession>
<evidence type="ECO:0000259" key="2">
    <source>
        <dbReference type="Pfam" id="PF19078"/>
    </source>
</evidence>
<reference evidence="3 4" key="1">
    <citation type="submission" date="2022-05" db="EMBL/GenBank/DDBJ databases">
        <title>Complete sequence of strain NY11312.</title>
        <authorList>
            <person name="Zhou D."/>
        </authorList>
    </citation>
    <scope>NUCLEOTIDE SEQUENCE [LARGE SCALE GENOMIC DNA]</scope>
    <source>
        <strain evidence="3 4">NY11312</strain>
    </source>
</reference>
<protein>
    <submittedName>
        <fullName evidence="3">Retention module-containing protein</fullName>
    </submittedName>
</protein>
<feature type="region of interest" description="Disordered" evidence="1">
    <location>
        <begin position="382"/>
        <end position="401"/>
    </location>
</feature>
<evidence type="ECO:0000313" key="4">
    <source>
        <dbReference type="Proteomes" id="UP001211866"/>
    </source>
</evidence>
<dbReference type="NCBIfam" id="NF033682">
    <property type="entry name" value="retention_LapA"/>
    <property type="match status" value="1"/>
</dbReference>
<dbReference type="NCBIfam" id="NF033510">
    <property type="entry name" value="Ca_tandemer"/>
    <property type="match status" value="10"/>
</dbReference>
<feature type="domain" description="Bacterial Ig-like" evidence="2">
    <location>
        <begin position="176"/>
        <end position="261"/>
    </location>
</feature>